<proteinExistence type="predicted"/>
<evidence type="ECO:0000256" key="2">
    <source>
        <dbReference type="SAM" id="MobiDB-lite"/>
    </source>
</evidence>
<evidence type="ECO:0000313" key="4">
    <source>
        <dbReference type="Proteomes" id="UP001596414"/>
    </source>
</evidence>
<dbReference type="InterPro" id="IPR051231">
    <property type="entry name" value="SOSS-B"/>
</dbReference>
<dbReference type="PANTHER" id="PTHR13356:SF10">
    <property type="entry name" value="REPLICATION FACTOR-A PROTEIN 1"/>
    <property type="match status" value="1"/>
</dbReference>
<dbReference type="RefSeq" id="WP_267638828.1">
    <property type="nucleotide sequence ID" value="NZ_JAODIY010000043.1"/>
</dbReference>
<protein>
    <submittedName>
        <fullName evidence="3">Single-stranded DNA binding protein</fullName>
    </submittedName>
</protein>
<keyword evidence="1" id="KW-0238">DNA-binding</keyword>
<dbReference type="AlphaFoldDB" id="A0ABD5X4S4"/>
<name>A0ABD5X4S4_9EURY</name>
<dbReference type="PANTHER" id="PTHR13356">
    <property type="entry name" value="OB FOLD NUCLEIC ACID BINDING PROTEIN-RELATED"/>
    <property type="match status" value="1"/>
</dbReference>
<dbReference type="EMBL" id="JBHSZQ010000019">
    <property type="protein sequence ID" value="MFC7126203.1"/>
    <property type="molecule type" value="Genomic_DNA"/>
</dbReference>
<dbReference type="InterPro" id="IPR012340">
    <property type="entry name" value="NA-bd_OB-fold"/>
</dbReference>
<comment type="caution">
    <text evidence="3">The sequence shown here is derived from an EMBL/GenBank/DDBJ whole genome shotgun (WGS) entry which is preliminary data.</text>
</comment>
<sequence>MSLEDHAEELASSLGVDKTEVKQKLENLDQYGVPIDEAKQTVRRNYDESDSGSPEEVSTKSIAEITTGDSRVGVDVRILSVGKRSIQYNGEQHVIFEGEMADESGKISYTSWEDFDLETGETVHLGNIDIREWEGNPELNLGDSTSVERLSETLDVEYDVGGDATLASLEPGDRGVNLDVQVLETEQKTINGRDGETEILSGVVGDETGRLPFTDWGPREALSVGNSVRLEDVFIREFRGVPSVNVSEFTTVAVLDSTVEVADSGTRYPIGDAVDTGGMFDLELTGNVVAVRDGSGLIERCPECGRVIQSGQCRTHGEVEGEDDLRVKAILDDGTGTVTVVLDEVLTAEVYDGDLDDARDHARDAMDREVVAKEIRENIVGQEFRVRGTLTVDDYGANLEASEFTRRVEDPQDRAKRLLTEVKP</sequence>
<accession>A0ABD5X4S4</accession>
<feature type="region of interest" description="Disordered" evidence="2">
    <location>
        <begin position="27"/>
        <end position="64"/>
    </location>
</feature>
<evidence type="ECO:0000313" key="3">
    <source>
        <dbReference type="EMBL" id="MFC7126203.1"/>
    </source>
</evidence>
<dbReference type="NCBIfam" id="NF005554">
    <property type="entry name" value="PRK07218.1"/>
    <property type="match status" value="1"/>
</dbReference>
<dbReference type="CDD" id="cd04491">
    <property type="entry name" value="SoSSB_OBF"/>
    <property type="match status" value="1"/>
</dbReference>
<organism evidence="3 4">
    <name type="scientific">Halovenus rubra</name>
    <dbReference type="NCBI Taxonomy" id="869890"/>
    <lineage>
        <taxon>Archaea</taxon>
        <taxon>Methanobacteriati</taxon>
        <taxon>Methanobacteriota</taxon>
        <taxon>Stenosarchaea group</taxon>
        <taxon>Halobacteria</taxon>
        <taxon>Halobacteriales</taxon>
        <taxon>Haloarculaceae</taxon>
        <taxon>Halovenus</taxon>
    </lineage>
</organism>
<reference evidence="3 4" key="1">
    <citation type="journal article" date="2014" name="Int. J. Syst. Evol. Microbiol.">
        <title>Complete genome sequence of Corynebacterium casei LMG S-19264T (=DSM 44701T), isolated from a smear-ripened cheese.</title>
        <authorList>
            <consortium name="US DOE Joint Genome Institute (JGI-PGF)"/>
            <person name="Walter F."/>
            <person name="Albersmeier A."/>
            <person name="Kalinowski J."/>
            <person name="Ruckert C."/>
        </authorList>
    </citation>
    <scope>NUCLEOTIDE SEQUENCE [LARGE SCALE GENOMIC DNA]</scope>
    <source>
        <strain evidence="3 4">CGMCC 4.7215</strain>
    </source>
</reference>
<dbReference type="Gene3D" id="2.40.50.140">
    <property type="entry name" value="Nucleic acid-binding proteins"/>
    <property type="match status" value="2"/>
</dbReference>
<dbReference type="SUPFAM" id="SSF50249">
    <property type="entry name" value="Nucleic acid-binding proteins"/>
    <property type="match status" value="3"/>
</dbReference>
<feature type="compositionally biased region" description="Basic and acidic residues" evidence="2">
    <location>
        <begin position="36"/>
        <end position="47"/>
    </location>
</feature>
<gene>
    <name evidence="3" type="ORF">ACFQJ7_09165</name>
</gene>
<dbReference type="GO" id="GO:0003677">
    <property type="term" value="F:DNA binding"/>
    <property type="evidence" value="ECO:0007669"/>
    <property type="project" value="UniProtKB-KW"/>
</dbReference>
<evidence type="ECO:0000256" key="1">
    <source>
        <dbReference type="ARBA" id="ARBA00023125"/>
    </source>
</evidence>
<dbReference type="Proteomes" id="UP001596414">
    <property type="component" value="Unassembled WGS sequence"/>
</dbReference>